<dbReference type="PANTHER" id="PTHR40254:SF1">
    <property type="entry name" value="BLR0577 PROTEIN"/>
    <property type="match status" value="1"/>
</dbReference>
<dbReference type="InterPro" id="IPR052189">
    <property type="entry name" value="L-asp_N-monooxygenase_NS-form"/>
</dbReference>
<evidence type="ECO:0000259" key="1">
    <source>
        <dbReference type="Pfam" id="PF13454"/>
    </source>
</evidence>
<feature type="domain" description="FAD-dependent urate hydroxylase HpyO/Asp monooxygenase CreE-like FAD/NAD(P)-binding" evidence="1">
    <location>
        <begin position="15"/>
        <end position="164"/>
    </location>
</feature>
<evidence type="ECO:0000313" key="2">
    <source>
        <dbReference type="EMBL" id="GLK65015.1"/>
    </source>
</evidence>
<accession>A0AAD3P126</accession>
<protein>
    <submittedName>
        <fullName evidence="2">FAD-dependent oxidoreductase</fullName>
    </submittedName>
</protein>
<dbReference type="RefSeq" id="WP_010398942.1">
    <property type="nucleotide sequence ID" value="NZ_BSFH01000032.1"/>
</dbReference>
<sequence length="476" mass="50503">MSAPANNPAETPVVAIIGGGFTGASVAWHLARAVTAPAQIVVIEPRPKLGQGLAYSTADPSHRINVPAARMTMDCADDGGLQKWIEAARPDLSPGTEAEGGGLFPQRGLVADYVSDNLAPLLASGQVRHVQSVATWVHRGERFCIFCQDGTELEADLLVIASGHPPPGIPQAFRDLEGSPRLIADSAQAGRISQVAAEDGEVLVVGTGLTAADVIASLDRQGFQGRITALSRRGLRSRGHVFGYPESPSDFATRPARSALELLRNIRAAVRLDIGAGLPWQATLDNVRRDGPAIWAALDLAQRARLLKKLRVWWDVHRFRIAPQVAGVLDRLIDHSRLRILAARLLSAQQDDTGLWVEWRTRGGKTGRGRFDRVILATGPAHDSILHSSPVLASLADAGLVRPDALRLGLDVTEGCLAVGSNGQPTPGILVAGPLARSHVGELMGVPEVTAHAELVAARLAASLARAERSLQDADL</sequence>
<evidence type="ECO:0000313" key="3">
    <source>
        <dbReference type="Proteomes" id="UP001143349"/>
    </source>
</evidence>
<dbReference type="InterPro" id="IPR038732">
    <property type="entry name" value="HpyO/CreE_NAD-binding"/>
</dbReference>
<dbReference type="Pfam" id="PF13454">
    <property type="entry name" value="NAD_binding_9"/>
    <property type="match status" value="1"/>
</dbReference>
<gene>
    <name evidence="2" type="ORF">GCM10017635_24860</name>
</gene>
<proteinExistence type="predicted"/>
<reference evidence="2" key="1">
    <citation type="journal article" date="2014" name="Int. J. Syst. Evol. Microbiol.">
        <title>Complete genome sequence of Corynebacterium casei LMG S-19264T (=DSM 44701T), isolated from a smear-ripened cheese.</title>
        <authorList>
            <consortium name="US DOE Joint Genome Institute (JGI-PGF)"/>
            <person name="Walter F."/>
            <person name="Albersmeier A."/>
            <person name="Kalinowski J."/>
            <person name="Ruckert C."/>
        </authorList>
    </citation>
    <scope>NUCLEOTIDE SEQUENCE</scope>
    <source>
        <strain evidence="2">VKM B-2222</strain>
    </source>
</reference>
<organism evidence="2 3">
    <name type="scientific">Paracoccus kondratievae</name>
    <dbReference type="NCBI Taxonomy" id="135740"/>
    <lineage>
        <taxon>Bacteria</taxon>
        <taxon>Pseudomonadati</taxon>
        <taxon>Pseudomonadota</taxon>
        <taxon>Alphaproteobacteria</taxon>
        <taxon>Rhodobacterales</taxon>
        <taxon>Paracoccaceae</taxon>
        <taxon>Paracoccus</taxon>
    </lineage>
</organism>
<dbReference type="PANTHER" id="PTHR40254">
    <property type="entry name" value="BLR0577 PROTEIN"/>
    <property type="match status" value="1"/>
</dbReference>
<dbReference type="Proteomes" id="UP001143349">
    <property type="component" value="Unassembled WGS sequence"/>
</dbReference>
<dbReference type="EMBL" id="BSFH01000032">
    <property type="protein sequence ID" value="GLK65015.1"/>
    <property type="molecule type" value="Genomic_DNA"/>
</dbReference>
<dbReference type="Gene3D" id="3.50.50.60">
    <property type="entry name" value="FAD/NAD(P)-binding domain"/>
    <property type="match status" value="2"/>
</dbReference>
<comment type="caution">
    <text evidence="2">The sequence shown here is derived from an EMBL/GenBank/DDBJ whole genome shotgun (WGS) entry which is preliminary data.</text>
</comment>
<dbReference type="AlphaFoldDB" id="A0AAD3P126"/>
<name>A0AAD3P126_9RHOB</name>
<dbReference type="SUPFAM" id="SSF51905">
    <property type="entry name" value="FAD/NAD(P)-binding domain"/>
    <property type="match status" value="2"/>
</dbReference>
<dbReference type="PRINTS" id="PR00368">
    <property type="entry name" value="FADPNR"/>
</dbReference>
<keyword evidence="3" id="KW-1185">Reference proteome</keyword>
<dbReference type="InterPro" id="IPR036188">
    <property type="entry name" value="FAD/NAD-bd_sf"/>
</dbReference>
<reference evidence="2" key="2">
    <citation type="submission" date="2023-01" db="EMBL/GenBank/DDBJ databases">
        <authorList>
            <person name="Sun Q."/>
            <person name="Evtushenko L."/>
        </authorList>
    </citation>
    <scope>NUCLEOTIDE SEQUENCE</scope>
    <source>
        <strain evidence="2">VKM B-2222</strain>
    </source>
</reference>